<comment type="caution">
    <text evidence="2">The sequence shown here is derived from an EMBL/GenBank/DDBJ whole genome shotgun (WGS) entry which is preliminary data.</text>
</comment>
<evidence type="ECO:0000313" key="2">
    <source>
        <dbReference type="EMBL" id="MEE6310737.1"/>
    </source>
</evidence>
<gene>
    <name evidence="2" type="ORF">V1634_28230</name>
</gene>
<sequence>MDHPFRRVPEATATRIGRGRNTTHEGERTFYQSHDDIRDLFRQDRTFYLPSADRSAAGRREGGRLSGDDLRLPFGQAHDEVTRGGLGWFDRFHSYD</sequence>
<keyword evidence="3" id="KW-1185">Reference proteome</keyword>
<feature type="region of interest" description="Disordered" evidence="1">
    <location>
        <begin position="51"/>
        <end position="72"/>
    </location>
</feature>
<proteinExistence type="predicted"/>
<evidence type="ECO:0000313" key="3">
    <source>
        <dbReference type="Proteomes" id="UP001339911"/>
    </source>
</evidence>
<accession>A0ABU7SLG9</accession>
<organism evidence="2 3">
    <name type="scientific">Plantactinospora veratri</name>
    <dbReference type="NCBI Taxonomy" id="1436122"/>
    <lineage>
        <taxon>Bacteria</taxon>
        <taxon>Bacillati</taxon>
        <taxon>Actinomycetota</taxon>
        <taxon>Actinomycetes</taxon>
        <taxon>Micromonosporales</taxon>
        <taxon>Micromonosporaceae</taxon>
        <taxon>Plantactinospora</taxon>
    </lineage>
</organism>
<feature type="region of interest" description="Disordered" evidence="1">
    <location>
        <begin position="1"/>
        <end position="29"/>
    </location>
</feature>
<dbReference type="RefSeq" id="WP_331210765.1">
    <property type="nucleotide sequence ID" value="NZ_JAZGQL010000028.1"/>
</dbReference>
<protein>
    <submittedName>
        <fullName evidence="2">Uncharacterized protein</fullName>
    </submittedName>
</protein>
<reference evidence="2 3" key="1">
    <citation type="submission" date="2024-01" db="EMBL/GenBank/DDBJ databases">
        <title>Genome insights into Plantactinospora veratri sp. nov.</title>
        <authorList>
            <person name="Wang L."/>
        </authorList>
    </citation>
    <scope>NUCLEOTIDE SEQUENCE [LARGE SCALE GENOMIC DNA]</scope>
    <source>
        <strain evidence="2 3">NEAU-FHS4</strain>
    </source>
</reference>
<feature type="compositionally biased region" description="Basic and acidic residues" evidence="1">
    <location>
        <begin position="56"/>
        <end position="72"/>
    </location>
</feature>
<dbReference type="EMBL" id="JAZGQL010000028">
    <property type="protein sequence ID" value="MEE6310737.1"/>
    <property type="molecule type" value="Genomic_DNA"/>
</dbReference>
<dbReference type="Proteomes" id="UP001339911">
    <property type="component" value="Unassembled WGS sequence"/>
</dbReference>
<name>A0ABU7SLG9_9ACTN</name>
<evidence type="ECO:0000256" key="1">
    <source>
        <dbReference type="SAM" id="MobiDB-lite"/>
    </source>
</evidence>